<protein>
    <recommendedName>
        <fullName evidence="4">Permease</fullName>
    </recommendedName>
</protein>
<keyword evidence="1" id="KW-0472">Membrane</keyword>
<dbReference type="EMBL" id="QDKQ01000006">
    <property type="protein sequence ID" value="PVM94171.1"/>
    <property type="molecule type" value="Genomic_DNA"/>
</dbReference>
<evidence type="ECO:0000256" key="1">
    <source>
        <dbReference type="SAM" id="Phobius"/>
    </source>
</evidence>
<feature type="transmembrane region" description="Helical" evidence="1">
    <location>
        <begin position="193"/>
        <end position="215"/>
    </location>
</feature>
<dbReference type="RefSeq" id="WP_109099016.1">
    <property type="nucleotide sequence ID" value="NZ_QDKQ01000006.1"/>
</dbReference>
<proteinExistence type="predicted"/>
<dbReference type="Proteomes" id="UP000245073">
    <property type="component" value="Unassembled WGS sequence"/>
</dbReference>
<dbReference type="OrthoDB" id="8820484at2"/>
<keyword evidence="3" id="KW-1185">Reference proteome</keyword>
<evidence type="ECO:0000313" key="3">
    <source>
        <dbReference type="Proteomes" id="UP000245073"/>
    </source>
</evidence>
<accession>A0A2T9KDW4</accession>
<keyword evidence="1" id="KW-0812">Transmembrane</keyword>
<name>A0A2T9KDW4_9CAUL</name>
<sequence length="223" mass="24604">MDLLKILRSFEELLFEAMTWLYFYPRTMLRIVARPMATMAYSDREEGQPEGERYDDSLSPPVLLIITLVIANAVGWVTHVAQPANASALAKMLYDSPQNLLMFRCLLFGMTPLVVALTLLRKKGMAVSRKTLRRPFYAQCYLASPVALAVSLGLMAIQRNTPGFVGLGLAVILASTAWLLLTETRWLAGHLKISLPCAAAMAAAAIARALFYMLLTLLPLALV</sequence>
<keyword evidence="1" id="KW-1133">Transmembrane helix</keyword>
<feature type="transmembrane region" description="Helical" evidence="1">
    <location>
        <begin position="62"/>
        <end position="81"/>
    </location>
</feature>
<comment type="caution">
    <text evidence="2">The sequence shown here is derived from an EMBL/GenBank/DDBJ whole genome shotgun (WGS) entry which is preliminary data.</text>
</comment>
<feature type="transmembrane region" description="Helical" evidence="1">
    <location>
        <begin position="101"/>
        <end position="120"/>
    </location>
</feature>
<evidence type="ECO:0000313" key="2">
    <source>
        <dbReference type="EMBL" id="PVM94171.1"/>
    </source>
</evidence>
<feature type="transmembrane region" description="Helical" evidence="1">
    <location>
        <begin position="140"/>
        <end position="157"/>
    </location>
</feature>
<evidence type="ECO:0008006" key="4">
    <source>
        <dbReference type="Google" id="ProtNLM"/>
    </source>
</evidence>
<feature type="transmembrane region" description="Helical" evidence="1">
    <location>
        <begin position="163"/>
        <end position="181"/>
    </location>
</feature>
<dbReference type="AlphaFoldDB" id="A0A2T9KDW4"/>
<gene>
    <name evidence="2" type="ORF">DDF67_00450</name>
</gene>
<organism evidence="2 3">
    <name type="scientific">Caulobacter endophyticus</name>
    <dbReference type="NCBI Taxonomy" id="2172652"/>
    <lineage>
        <taxon>Bacteria</taxon>
        <taxon>Pseudomonadati</taxon>
        <taxon>Pseudomonadota</taxon>
        <taxon>Alphaproteobacteria</taxon>
        <taxon>Caulobacterales</taxon>
        <taxon>Caulobacteraceae</taxon>
        <taxon>Caulobacter</taxon>
    </lineage>
</organism>
<reference evidence="2 3" key="1">
    <citation type="submission" date="2018-04" db="EMBL/GenBank/DDBJ databases">
        <title>The genome sequence of Caulobacter sp. 744.</title>
        <authorList>
            <person name="Gao J."/>
            <person name="Sun J."/>
        </authorList>
    </citation>
    <scope>NUCLEOTIDE SEQUENCE [LARGE SCALE GENOMIC DNA]</scope>
    <source>
        <strain evidence="2 3">774</strain>
    </source>
</reference>